<reference evidence="17 18" key="1">
    <citation type="submission" date="2017-09" db="EMBL/GenBank/DDBJ databases">
        <authorList>
            <consortium name="International Durum Wheat Genome Sequencing Consortium (IDWGSC)"/>
            <person name="Milanesi L."/>
        </authorList>
    </citation>
    <scope>NUCLEOTIDE SEQUENCE [LARGE SCALE GENOMIC DNA]</scope>
    <source>
        <strain evidence="18">cv. Svevo</strain>
    </source>
</reference>
<dbReference type="GO" id="GO:0005249">
    <property type="term" value="F:voltage-gated potassium channel activity"/>
    <property type="evidence" value="ECO:0007669"/>
    <property type="project" value="InterPro"/>
</dbReference>
<feature type="transmembrane region" description="Helical" evidence="14">
    <location>
        <begin position="65"/>
        <end position="84"/>
    </location>
</feature>
<keyword evidence="8" id="KW-0630">Potassium</keyword>
<evidence type="ECO:0000256" key="8">
    <source>
        <dbReference type="ARBA" id="ARBA00022958"/>
    </source>
</evidence>
<evidence type="ECO:0000256" key="12">
    <source>
        <dbReference type="ARBA" id="ARBA00023303"/>
    </source>
</evidence>
<keyword evidence="18" id="KW-1185">Reference proteome</keyword>
<evidence type="ECO:0000256" key="1">
    <source>
        <dbReference type="ARBA" id="ARBA00004141"/>
    </source>
</evidence>
<evidence type="ECO:0000256" key="10">
    <source>
        <dbReference type="ARBA" id="ARBA00023065"/>
    </source>
</evidence>
<feature type="repeat" description="ANK" evidence="13">
    <location>
        <begin position="404"/>
        <end position="436"/>
    </location>
</feature>
<dbReference type="InterPro" id="IPR014710">
    <property type="entry name" value="RmlC-like_jellyroll"/>
</dbReference>
<feature type="repeat" description="ANK" evidence="13">
    <location>
        <begin position="501"/>
        <end position="533"/>
    </location>
</feature>
<keyword evidence="11 14" id="KW-0472">Membrane</keyword>
<dbReference type="Gene3D" id="1.25.40.20">
    <property type="entry name" value="Ankyrin repeat-containing domain"/>
    <property type="match status" value="1"/>
</dbReference>
<feature type="transmembrane region" description="Helical" evidence="14">
    <location>
        <begin position="32"/>
        <end position="53"/>
    </location>
</feature>
<dbReference type="Pfam" id="PF12796">
    <property type="entry name" value="Ank_2"/>
    <property type="match status" value="2"/>
</dbReference>
<keyword evidence="5 14" id="KW-0812">Transmembrane</keyword>
<dbReference type="InterPro" id="IPR003938">
    <property type="entry name" value="K_chnl_volt-dep_EAG/ELK/ERG"/>
</dbReference>
<dbReference type="PRINTS" id="PR01463">
    <property type="entry name" value="EAGCHANLFMLY"/>
</dbReference>
<proteinExistence type="inferred from homology"/>
<dbReference type="FunFam" id="1.10.287.70:FF:000123">
    <property type="entry name" value="Potassium channel KAT3"/>
    <property type="match status" value="1"/>
</dbReference>
<dbReference type="SUPFAM" id="SSF81324">
    <property type="entry name" value="Voltage-gated potassium channels"/>
    <property type="match status" value="1"/>
</dbReference>
<evidence type="ECO:0000256" key="3">
    <source>
        <dbReference type="ARBA" id="ARBA00022448"/>
    </source>
</evidence>
<keyword evidence="9 14" id="KW-1133">Transmembrane helix</keyword>
<dbReference type="Pfam" id="PF00520">
    <property type="entry name" value="Ion_trans"/>
    <property type="match status" value="1"/>
</dbReference>
<evidence type="ECO:0008006" key="19">
    <source>
        <dbReference type="Google" id="ProtNLM"/>
    </source>
</evidence>
<feature type="domain" description="KHA" evidence="16">
    <location>
        <begin position="601"/>
        <end position="688"/>
    </location>
</feature>
<keyword evidence="3" id="KW-0813">Transport</keyword>
<evidence type="ECO:0000256" key="9">
    <source>
        <dbReference type="ARBA" id="ARBA00022989"/>
    </source>
</evidence>
<dbReference type="InterPro" id="IPR036770">
    <property type="entry name" value="Ankyrin_rpt-contain_sf"/>
</dbReference>
<gene>
    <name evidence="17" type="ORF">TRITD_1Bv1G154170</name>
</gene>
<dbReference type="Proteomes" id="UP000324705">
    <property type="component" value="Chromosome 1B"/>
</dbReference>
<dbReference type="GO" id="GO:0034702">
    <property type="term" value="C:monoatomic ion channel complex"/>
    <property type="evidence" value="ECO:0007669"/>
    <property type="project" value="UniProtKB-KW"/>
</dbReference>
<dbReference type="InterPro" id="IPR005821">
    <property type="entry name" value="Ion_trans_dom"/>
</dbReference>
<name>A0A9R0QZ48_TRITD</name>
<dbReference type="InterPro" id="IPR000595">
    <property type="entry name" value="cNMP-bd_dom"/>
</dbReference>
<dbReference type="InterPro" id="IPR002110">
    <property type="entry name" value="Ankyrin_rpt"/>
</dbReference>
<feature type="repeat" description="ANK" evidence="13">
    <location>
        <begin position="468"/>
        <end position="500"/>
    </location>
</feature>
<evidence type="ECO:0000256" key="5">
    <source>
        <dbReference type="ARBA" id="ARBA00022692"/>
    </source>
</evidence>
<feature type="transmembrane region" description="Helical" evidence="14">
    <location>
        <begin position="131"/>
        <end position="156"/>
    </location>
</feature>
<keyword evidence="7" id="KW-0851">Voltage-gated channel</keyword>
<protein>
    <recommendedName>
        <fullName evidence="19">Potassium channel AKT2</fullName>
    </recommendedName>
</protein>
<dbReference type="PROSITE" id="PS50042">
    <property type="entry name" value="CNMP_BINDING_3"/>
    <property type="match status" value="1"/>
</dbReference>
<dbReference type="PANTHER" id="PTHR45743:SF21">
    <property type="entry name" value="POTASSIUM CHANNEL AKT2_3"/>
    <property type="match status" value="1"/>
</dbReference>
<accession>A0A9R0QZ48</accession>
<dbReference type="PANTHER" id="PTHR45743">
    <property type="entry name" value="POTASSIUM CHANNEL AKT1"/>
    <property type="match status" value="1"/>
</dbReference>
<dbReference type="Gene3D" id="1.10.287.70">
    <property type="match status" value="1"/>
</dbReference>
<dbReference type="AlphaFoldDB" id="A0A9R0QZ48"/>
<evidence type="ECO:0000259" key="16">
    <source>
        <dbReference type="PROSITE" id="PS51490"/>
    </source>
</evidence>
<comment type="similarity">
    <text evidence="2">Belongs to the potassium channel family. Plant (TC 1.A.1.4) subfamily.</text>
</comment>
<sequence>MVILVAYSAWVYPFEVAFMDARPKGGLEVADMVVDIFFAVDIVLTFFVAYIDSRTQLLVRDRRRITFRYLSTFFIMDVASTIPYQGIAYLVNGEVREGMVYSLLGLLRLWRLRKVKQFFTRLEKDIRFSYFWVRCARLIAVTLFLVHCAGCLYYLLADRYPDRDKTWIGAVIPNFRQESLWIRYISSIYWSITTMTTVGYGDLHAQNNLEMIFNIFYMLFNLGLTAYLIGNMTNLVVEGTRRTMEFRNSIRAASNFVCRNHLPPRLQQQILAYMCLKFRAESLNQQQLMDQLPKSICKSICEHLFLPVVKEVYLFKGISREAQLLLVTKTKPEYIPPKEDVIVQNEAADDVYVVVSGEVEIIYFNGGSGNIVPCNLLTVAATGNAGFLEDLLKVGMDPDVGDSKGRTALHIAASKRYEGCVQALLMHGCNVHIKDAQGNTALWQAIAARHHKVFSNLYHIARVSNPRAGGDLLCLAARRGDVDTLRELLKHGLDVDSEDHDGATALRVALSEGQADAARFLVMSGASMDKADLDGDGSAPRQTTVPAAELRELVKRREVGHPITIYDSPASTVTAASSSSGELRQGRLQGSARSDSAHWPRVSIYKGHPFVRNHSSEAGKLINLPATMEGFKTIIGEKLKVDAEKALILNGEGAEIDSLDVIRDNDKLFIVTEEHMRMVASMDSSVALSHTSSVGSAVSVAHVI</sequence>
<evidence type="ECO:0000256" key="4">
    <source>
        <dbReference type="ARBA" id="ARBA00022538"/>
    </source>
</evidence>
<evidence type="ECO:0000256" key="6">
    <source>
        <dbReference type="ARBA" id="ARBA00022826"/>
    </source>
</evidence>
<keyword evidence="13" id="KW-0040">ANK repeat</keyword>
<dbReference type="EMBL" id="LT934112">
    <property type="protein sequence ID" value="VAH19462.1"/>
    <property type="molecule type" value="Genomic_DNA"/>
</dbReference>
<dbReference type="SUPFAM" id="SSF51206">
    <property type="entry name" value="cAMP-binding domain-like"/>
    <property type="match status" value="1"/>
</dbReference>
<dbReference type="PROSITE" id="PS50088">
    <property type="entry name" value="ANK_REPEAT"/>
    <property type="match status" value="3"/>
</dbReference>
<evidence type="ECO:0000256" key="11">
    <source>
        <dbReference type="ARBA" id="ARBA00023136"/>
    </source>
</evidence>
<evidence type="ECO:0000256" key="13">
    <source>
        <dbReference type="PROSITE-ProRule" id="PRU00023"/>
    </source>
</evidence>
<feature type="domain" description="Cyclic nucleotide-binding" evidence="15">
    <location>
        <begin position="314"/>
        <end position="362"/>
    </location>
</feature>
<dbReference type="InterPro" id="IPR021789">
    <property type="entry name" value="KHA_dom"/>
</dbReference>
<dbReference type="SMART" id="SM00248">
    <property type="entry name" value="ANK"/>
    <property type="match status" value="4"/>
</dbReference>
<evidence type="ECO:0000256" key="14">
    <source>
        <dbReference type="SAM" id="Phobius"/>
    </source>
</evidence>
<dbReference type="PROSITE" id="PS51490">
    <property type="entry name" value="KHA"/>
    <property type="match status" value="1"/>
</dbReference>
<feature type="transmembrane region" description="Helical" evidence="14">
    <location>
        <begin position="212"/>
        <end position="230"/>
    </location>
</feature>
<dbReference type="InterPro" id="IPR045319">
    <property type="entry name" value="KAT/AKT"/>
</dbReference>
<keyword evidence="10" id="KW-0406">Ion transport</keyword>
<keyword evidence="4" id="KW-0633">Potassium transport</keyword>
<comment type="subcellular location">
    <subcellularLocation>
        <location evidence="1">Membrane</location>
        <topology evidence="1">Multi-pass membrane protein</topology>
    </subcellularLocation>
</comment>
<evidence type="ECO:0000256" key="7">
    <source>
        <dbReference type="ARBA" id="ARBA00022882"/>
    </source>
</evidence>
<organism evidence="17 18">
    <name type="scientific">Triticum turgidum subsp. durum</name>
    <name type="common">Durum wheat</name>
    <name type="synonym">Triticum durum</name>
    <dbReference type="NCBI Taxonomy" id="4567"/>
    <lineage>
        <taxon>Eukaryota</taxon>
        <taxon>Viridiplantae</taxon>
        <taxon>Streptophyta</taxon>
        <taxon>Embryophyta</taxon>
        <taxon>Tracheophyta</taxon>
        <taxon>Spermatophyta</taxon>
        <taxon>Magnoliopsida</taxon>
        <taxon>Liliopsida</taxon>
        <taxon>Poales</taxon>
        <taxon>Poaceae</taxon>
        <taxon>BOP clade</taxon>
        <taxon>Pooideae</taxon>
        <taxon>Triticodae</taxon>
        <taxon>Triticeae</taxon>
        <taxon>Triticinae</taxon>
        <taxon>Triticum</taxon>
    </lineage>
</organism>
<dbReference type="InterPro" id="IPR018490">
    <property type="entry name" value="cNMP-bd_dom_sf"/>
</dbReference>
<dbReference type="Gramene" id="TRITD1Bv1G154170.1">
    <property type="protein sequence ID" value="TRITD1Bv1G154170.1"/>
    <property type="gene ID" value="TRITD1Bv1G154170"/>
</dbReference>
<evidence type="ECO:0000313" key="17">
    <source>
        <dbReference type="EMBL" id="VAH19462.1"/>
    </source>
</evidence>
<dbReference type="Gene3D" id="1.10.287.630">
    <property type="entry name" value="Helix hairpin bin"/>
    <property type="match status" value="1"/>
</dbReference>
<evidence type="ECO:0000313" key="18">
    <source>
        <dbReference type="Proteomes" id="UP000324705"/>
    </source>
</evidence>
<dbReference type="PROSITE" id="PS50297">
    <property type="entry name" value="ANK_REP_REGION"/>
    <property type="match status" value="3"/>
</dbReference>
<evidence type="ECO:0000256" key="2">
    <source>
        <dbReference type="ARBA" id="ARBA00007929"/>
    </source>
</evidence>
<dbReference type="Pfam" id="PF11834">
    <property type="entry name" value="KHA"/>
    <property type="match status" value="1"/>
</dbReference>
<dbReference type="Gene3D" id="2.60.120.10">
    <property type="entry name" value="Jelly Rolls"/>
    <property type="match status" value="1"/>
</dbReference>
<evidence type="ECO:0000259" key="15">
    <source>
        <dbReference type="PROSITE" id="PS50042"/>
    </source>
</evidence>
<dbReference type="CDD" id="cd00038">
    <property type="entry name" value="CAP_ED"/>
    <property type="match status" value="1"/>
</dbReference>
<keyword evidence="6" id="KW-0631">Potassium channel</keyword>
<keyword evidence="12" id="KW-0407">Ion channel</keyword>
<dbReference type="SUPFAM" id="SSF48403">
    <property type="entry name" value="Ankyrin repeat"/>
    <property type="match status" value="1"/>
</dbReference>